<evidence type="ECO:0000313" key="2">
    <source>
        <dbReference type="EMBL" id="KGO85644.1"/>
    </source>
</evidence>
<dbReference type="EMBL" id="JRLW01000042">
    <property type="protein sequence ID" value="KGO85644.1"/>
    <property type="molecule type" value="Genomic_DNA"/>
</dbReference>
<sequence length="134" mass="14380">MKNLIYGLFTFVLFFSSSVNAKNSIIQRQKSIITESAIKVKTIKGSITLSGGCNVNYSITIDYNIIPPSVNSIHGTVTMSGNCSGTQTFRVAAQLDPKGTITNAEVISDGSEILDSKEFQAEISKALIGINITE</sequence>
<keyword evidence="3" id="KW-1185">Reference proteome</keyword>
<proteinExistence type="predicted"/>
<evidence type="ECO:0008006" key="4">
    <source>
        <dbReference type="Google" id="ProtNLM"/>
    </source>
</evidence>
<feature type="chain" id="PRO_5002002704" description="Lipoprotein" evidence="1">
    <location>
        <begin position="22"/>
        <end position="134"/>
    </location>
</feature>
<protein>
    <recommendedName>
        <fullName evidence="4">Lipoprotein</fullName>
    </recommendedName>
</protein>
<dbReference type="RefSeq" id="WP_026980996.1">
    <property type="nucleotide sequence ID" value="NZ_AUCZ01000030.1"/>
</dbReference>
<evidence type="ECO:0000313" key="3">
    <source>
        <dbReference type="Proteomes" id="UP000030121"/>
    </source>
</evidence>
<feature type="signal peptide" evidence="1">
    <location>
        <begin position="1"/>
        <end position="21"/>
    </location>
</feature>
<name>A0A0A2M059_9FLAO</name>
<dbReference type="OrthoDB" id="9989084at2"/>
<keyword evidence="1" id="KW-0732">Signal</keyword>
<gene>
    <name evidence="2" type="ORF">Q764_14015</name>
</gene>
<evidence type="ECO:0000256" key="1">
    <source>
        <dbReference type="SAM" id="SignalP"/>
    </source>
</evidence>
<reference evidence="2 3" key="1">
    <citation type="submission" date="2013-09" db="EMBL/GenBank/DDBJ databases">
        <authorList>
            <person name="Zeng Z."/>
            <person name="Chen C."/>
        </authorList>
    </citation>
    <scope>NUCLEOTIDE SEQUENCE [LARGE SCALE GENOMIC DNA]</scope>
    <source>
        <strain evidence="2 3">GH29-5</strain>
    </source>
</reference>
<comment type="caution">
    <text evidence="2">The sequence shown here is derived from an EMBL/GenBank/DDBJ whole genome shotgun (WGS) entry which is preliminary data.</text>
</comment>
<dbReference type="AlphaFoldDB" id="A0A0A2M059"/>
<organism evidence="2 3">
    <name type="scientific">Flavobacterium suncheonense GH29-5 = DSM 17707</name>
    <dbReference type="NCBI Taxonomy" id="1121899"/>
    <lineage>
        <taxon>Bacteria</taxon>
        <taxon>Pseudomonadati</taxon>
        <taxon>Bacteroidota</taxon>
        <taxon>Flavobacteriia</taxon>
        <taxon>Flavobacteriales</taxon>
        <taxon>Flavobacteriaceae</taxon>
        <taxon>Flavobacterium</taxon>
    </lineage>
</organism>
<accession>A0A0A2M059</accession>
<dbReference type="Proteomes" id="UP000030121">
    <property type="component" value="Unassembled WGS sequence"/>
</dbReference>